<name>A0AA43ZDB5_9HYPH</name>
<gene>
    <name evidence="2" type="ORF">G8E10_04015</name>
</gene>
<keyword evidence="1" id="KW-0732">Signal</keyword>
<dbReference type="Gene3D" id="3.40.50.1110">
    <property type="entry name" value="SGNH hydrolase"/>
    <property type="match status" value="1"/>
</dbReference>
<dbReference type="PROSITE" id="PS51318">
    <property type="entry name" value="TAT"/>
    <property type="match status" value="1"/>
</dbReference>
<dbReference type="Proteomes" id="UP001155840">
    <property type="component" value="Unassembled WGS sequence"/>
</dbReference>
<organism evidence="2 3">
    <name type="scientific">Ferranicluibacter rubi</name>
    <dbReference type="NCBI Taxonomy" id="2715133"/>
    <lineage>
        <taxon>Bacteria</taxon>
        <taxon>Pseudomonadati</taxon>
        <taxon>Pseudomonadota</taxon>
        <taxon>Alphaproteobacteria</taxon>
        <taxon>Hyphomicrobiales</taxon>
        <taxon>Rhizobiaceae</taxon>
        <taxon>Ferranicluibacter</taxon>
    </lineage>
</organism>
<sequence>MRTIGRRQFLAAAGLVATASAVGPRAGWGSPAIPLSNIANRGQVPNAMGGAKGAKTRMKIATRFIVGAGGALSIAPVFSNFSIVNAAEREIDGEAAYTLVKVSASAAGRTVPFFFDGQRSRLVEPGAVEVLPEAVPADAFGLKMFVPGTVVHIRMLVDLETEGLIAVQGNATYLPGESQLLFDPRQGGDDIDGTGWQIPEGADLWVPAPCPVMLAGTPAQAVTSVAGIGDSILDGAVDMAGDGETGGGWGRRAAFAAGLPYLSVTRTGDKAQFVSGRSRKSLALVRRAGATAAIVALGTNDIRDGRTADQLLSDLKTIWSVLRQAGVRHIAQATILSETISPDANTTIEGQESQLGFGAASVVSAVNDAIGTAAGARAPGEDAGHEGPDDIIDIVGAVQTNHRWHVPLFETVLSAPVPAWGGALVLRDAPLPGDHLVFLPVAPDGASEGAELNWPHVTTVSATHPVTAVLNGGPGAAHDAGTPVRATLSADGIHPQAAGHVAMAAAASPAFQRMAADAMVSSGRRGIEIDFVNDIARIDGARVALASLLSCQRKTPGFAEGSTGWQAVAAHHPRRADGGGLLVEPAARNLIRNSGITDISEASGGLPRHWSTLGGDGLTLSVLRTGTEAGISFLDLAWDGVPETDAVMLFFEEESEIAVTQDAADDGWTLSCFLARIGGGNAPRPMLGLTELASSGEPLARHSTEVAAGRSLLRQSCTAVVSAPGTTNLRPYLFIPCLVGQANRFAFRIGLPQLEKGSAPSSIIPTAGQAAVREADEVVITLPPSLHSIALTYEDASTQEVFGIRGSYMLPPDAGKRRIARLSARPG</sequence>
<dbReference type="RefSeq" id="WP_167127204.1">
    <property type="nucleotide sequence ID" value="NZ_JAANCM010000002.1"/>
</dbReference>
<accession>A0AA43ZDB5</accession>
<dbReference type="EMBL" id="JAANCM010000002">
    <property type="protein sequence ID" value="NHT74918.1"/>
    <property type="molecule type" value="Genomic_DNA"/>
</dbReference>
<dbReference type="AlphaFoldDB" id="A0AA43ZDB5"/>
<comment type="caution">
    <text evidence="2">The sequence shown here is derived from an EMBL/GenBank/DDBJ whole genome shotgun (WGS) entry which is preliminary data.</text>
</comment>
<protein>
    <recommendedName>
        <fullName evidence="4">SGNH hydrolase-type esterase domain-containing protein</fullName>
    </recommendedName>
</protein>
<keyword evidence="3" id="KW-1185">Reference proteome</keyword>
<evidence type="ECO:0008006" key="4">
    <source>
        <dbReference type="Google" id="ProtNLM"/>
    </source>
</evidence>
<evidence type="ECO:0000313" key="3">
    <source>
        <dbReference type="Proteomes" id="UP001155840"/>
    </source>
</evidence>
<dbReference type="SUPFAM" id="SSF52266">
    <property type="entry name" value="SGNH hydrolase"/>
    <property type="match status" value="1"/>
</dbReference>
<reference evidence="2" key="1">
    <citation type="submission" date="2020-03" db="EMBL/GenBank/DDBJ databases">
        <title>Ferranicluibacter endophyticum gen. nov., sp. nov., a new genus isolated from Rubus ulmifolius Schott. stem.</title>
        <authorList>
            <person name="Roca-Couso R."/>
            <person name="Flores-Felix J.D."/>
            <person name="Igual J.M."/>
            <person name="Rivas R."/>
        </authorList>
    </citation>
    <scope>NUCLEOTIDE SEQUENCE</scope>
    <source>
        <strain evidence="2">CRRU44</strain>
    </source>
</reference>
<feature type="chain" id="PRO_5041353053" description="SGNH hydrolase-type esterase domain-containing protein" evidence="1">
    <location>
        <begin position="22"/>
        <end position="827"/>
    </location>
</feature>
<evidence type="ECO:0000313" key="2">
    <source>
        <dbReference type="EMBL" id="NHT74918.1"/>
    </source>
</evidence>
<proteinExistence type="predicted"/>
<dbReference type="InterPro" id="IPR036514">
    <property type="entry name" value="SGNH_hydro_sf"/>
</dbReference>
<dbReference type="InterPro" id="IPR006311">
    <property type="entry name" value="TAT_signal"/>
</dbReference>
<evidence type="ECO:0000256" key="1">
    <source>
        <dbReference type="SAM" id="SignalP"/>
    </source>
</evidence>
<feature type="signal peptide" evidence="1">
    <location>
        <begin position="1"/>
        <end position="21"/>
    </location>
</feature>
<dbReference type="GO" id="GO:0016788">
    <property type="term" value="F:hydrolase activity, acting on ester bonds"/>
    <property type="evidence" value="ECO:0007669"/>
    <property type="project" value="UniProtKB-ARBA"/>
</dbReference>